<protein>
    <submittedName>
        <fullName evidence="8">Branched-chain amino acid ABC transporter permease</fullName>
    </submittedName>
</protein>
<feature type="transmembrane region" description="Helical" evidence="6">
    <location>
        <begin position="12"/>
        <end position="31"/>
    </location>
</feature>
<dbReference type="InterPro" id="IPR021807">
    <property type="entry name" value="LivHM_N"/>
</dbReference>
<feature type="transmembrane region" description="Helical" evidence="6">
    <location>
        <begin position="46"/>
        <end position="64"/>
    </location>
</feature>
<dbReference type="Pfam" id="PF02653">
    <property type="entry name" value="BPD_transp_2"/>
    <property type="match status" value="1"/>
</dbReference>
<evidence type="ECO:0000256" key="5">
    <source>
        <dbReference type="ARBA" id="ARBA00023136"/>
    </source>
</evidence>
<feature type="transmembrane region" description="Helical" evidence="6">
    <location>
        <begin position="109"/>
        <end position="130"/>
    </location>
</feature>
<keyword evidence="3 6" id="KW-0812">Transmembrane</keyword>
<dbReference type="InterPro" id="IPR043428">
    <property type="entry name" value="LivM-like"/>
</dbReference>
<evidence type="ECO:0000256" key="4">
    <source>
        <dbReference type="ARBA" id="ARBA00022989"/>
    </source>
</evidence>
<dbReference type="Proteomes" id="UP000323105">
    <property type="component" value="Unassembled WGS sequence"/>
</dbReference>
<dbReference type="InterPro" id="IPR001851">
    <property type="entry name" value="ABC_transp_permease"/>
</dbReference>
<evidence type="ECO:0000256" key="1">
    <source>
        <dbReference type="ARBA" id="ARBA00004651"/>
    </source>
</evidence>
<evidence type="ECO:0000256" key="6">
    <source>
        <dbReference type="SAM" id="Phobius"/>
    </source>
</evidence>
<proteinExistence type="predicted"/>
<dbReference type="GO" id="GO:0005886">
    <property type="term" value="C:plasma membrane"/>
    <property type="evidence" value="ECO:0007669"/>
    <property type="project" value="UniProtKB-SubCell"/>
</dbReference>
<evidence type="ECO:0000313" key="9">
    <source>
        <dbReference type="Proteomes" id="UP000323105"/>
    </source>
</evidence>
<feature type="transmembrane region" description="Helical" evidence="6">
    <location>
        <begin position="85"/>
        <end position="103"/>
    </location>
</feature>
<dbReference type="GO" id="GO:0015658">
    <property type="term" value="F:branched-chain amino acid transmembrane transporter activity"/>
    <property type="evidence" value="ECO:0007669"/>
    <property type="project" value="InterPro"/>
</dbReference>
<feature type="transmembrane region" description="Helical" evidence="6">
    <location>
        <begin position="188"/>
        <end position="204"/>
    </location>
</feature>
<sequence length="412" mass="45005">MKYSFSAALRDALIATVMTAIVVTPIFSLHLERAGVRTIITPDWSMTGWACLAIFVVQMLKPLLAGKLPKVNLPAVPQMKSGTRNIVIFVVLMMAASWPFFAGRNTVDIATLAMIYVMLGLGLNVVVGFAGLLDLGFVGFYAVGAYTYALLFHWAGWTFWEALPLAGAASALFGFVLGFPVLRLRGDYLAIVTLGFGEIIRLLLTNLTSFTGGPDGISSIPKPTVLGLPMTRTPLTEDGTTFHQFFGLEFNSMHMVIFVYLMALLLAMVTLFISNRLIRMPIGRAWEALREDEIACRSLGLNPMKIKLSAFTLGAMFAGFGGAFFAARQGIVNPESFTFIESALILAIVVLGGMGSQLGVIVAAIILTVLPELAREFSEYRMLIFGLVMILMMVWRPQGLLPMKRHQVEVKS</sequence>
<dbReference type="AlphaFoldDB" id="A0A5A7MEY8"/>
<feature type="transmembrane region" description="Helical" evidence="6">
    <location>
        <begin position="308"/>
        <end position="331"/>
    </location>
</feature>
<comment type="caution">
    <text evidence="8">The sequence shown here is derived from an EMBL/GenBank/DDBJ whole genome shotgun (WGS) entry which is preliminary data.</text>
</comment>
<comment type="subcellular location">
    <subcellularLocation>
        <location evidence="1">Cell membrane</location>
        <topology evidence="1">Multi-pass membrane protein</topology>
    </subcellularLocation>
</comment>
<keyword evidence="5 6" id="KW-0472">Membrane</keyword>
<dbReference type="EMBL" id="BKBW01000004">
    <property type="protein sequence ID" value="GEQ75481.1"/>
    <property type="molecule type" value="Genomic_DNA"/>
</dbReference>
<dbReference type="RefSeq" id="WP_149355658.1">
    <property type="nucleotide sequence ID" value="NZ_BKBW01000004.1"/>
</dbReference>
<feature type="transmembrane region" description="Helical" evidence="6">
    <location>
        <begin position="343"/>
        <end position="370"/>
    </location>
</feature>
<evidence type="ECO:0000256" key="2">
    <source>
        <dbReference type="ARBA" id="ARBA00022475"/>
    </source>
</evidence>
<keyword evidence="2" id="KW-1003">Cell membrane</keyword>
<reference evidence="8 9" key="1">
    <citation type="journal article" date="2019" name="Microbiol. Resour. Announc.">
        <title>Draft Genome Sequence of Comamonas testosteroni TA441, a Bacterium That Has a Cryptic Phenol Degradation Gene Cluster.</title>
        <authorList>
            <person name="Arai H."/>
            <person name="Ishii M."/>
        </authorList>
    </citation>
    <scope>NUCLEOTIDE SEQUENCE [LARGE SCALE GENOMIC DNA]</scope>
    <source>
        <strain evidence="8 9">TA441</strain>
    </source>
</reference>
<evidence type="ECO:0000313" key="8">
    <source>
        <dbReference type="EMBL" id="GEQ75481.1"/>
    </source>
</evidence>
<feature type="transmembrane region" description="Helical" evidence="6">
    <location>
        <begin position="255"/>
        <end position="274"/>
    </location>
</feature>
<dbReference type="PANTHER" id="PTHR30482">
    <property type="entry name" value="HIGH-AFFINITY BRANCHED-CHAIN AMINO ACID TRANSPORT SYSTEM PERMEASE"/>
    <property type="match status" value="1"/>
</dbReference>
<feature type="domain" description="High-affinity branched-chain amino acid transport system permease LivHM N-terminal" evidence="7">
    <location>
        <begin position="8"/>
        <end position="98"/>
    </location>
</feature>
<dbReference type="NCBIfam" id="NF008450">
    <property type="entry name" value="PRK11301.1"/>
    <property type="match status" value="1"/>
</dbReference>
<evidence type="ECO:0000256" key="3">
    <source>
        <dbReference type="ARBA" id="ARBA00022692"/>
    </source>
</evidence>
<dbReference type="CDD" id="cd06581">
    <property type="entry name" value="TM_PBP1_LivM_like"/>
    <property type="match status" value="1"/>
</dbReference>
<dbReference type="PANTHER" id="PTHR30482:SF20">
    <property type="entry name" value="HIGH-AFFINITY BRANCHED-CHAIN AMINO ACID TRANSPORT SYSTEM PERMEASE PROTEIN LIVM"/>
    <property type="match status" value="1"/>
</dbReference>
<evidence type="ECO:0000259" key="7">
    <source>
        <dbReference type="Pfam" id="PF11862"/>
    </source>
</evidence>
<feature type="transmembrane region" description="Helical" evidence="6">
    <location>
        <begin position="382"/>
        <end position="398"/>
    </location>
</feature>
<gene>
    <name evidence="8" type="primary">livM</name>
    <name evidence="8" type="ORF">CTTA_2486</name>
</gene>
<accession>A0A5A7MEY8</accession>
<name>A0A5A7MEY8_COMTE</name>
<organism evidence="8 9">
    <name type="scientific">Comamonas testosteroni</name>
    <name type="common">Pseudomonas testosteroni</name>
    <dbReference type="NCBI Taxonomy" id="285"/>
    <lineage>
        <taxon>Bacteria</taxon>
        <taxon>Pseudomonadati</taxon>
        <taxon>Pseudomonadota</taxon>
        <taxon>Betaproteobacteria</taxon>
        <taxon>Burkholderiales</taxon>
        <taxon>Comamonadaceae</taxon>
        <taxon>Comamonas</taxon>
    </lineage>
</organism>
<dbReference type="Pfam" id="PF11862">
    <property type="entry name" value="DUF3382"/>
    <property type="match status" value="1"/>
</dbReference>
<feature type="transmembrane region" description="Helical" evidence="6">
    <location>
        <begin position="162"/>
        <end position="181"/>
    </location>
</feature>
<keyword evidence="4 6" id="KW-1133">Transmembrane helix</keyword>
<feature type="transmembrane region" description="Helical" evidence="6">
    <location>
        <begin position="137"/>
        <end position="156"/>
    </location>
</feature>